<accession>A0ABY5I3N7</accession>
<dbReference type="Proteomes" id="UP001060112">
    <property type="component" value="Chromosome"/>
</dbReference>
<reference evidence="1" key="1">
    <citation type="submission" date="2022-07" db="EMBL/GenBank/DDBJ databases">
        <title>Faecal culturing of patients with breast cancer.</title>
        <authorList>
            <person name="Teng N.M.Y."/>
            <person name="Kiu R."/>
            <person name="Evans R."/>
            <person name="Baker D.J."/>
            <person name="Zenner C."/>
            <person name="Robinson S.D."/>
            <person name="Hall L.J."/>
        </authorList>
    </citation>
    <scope>NUCLEOTIDE SEQUENCE</scope>
    <source>
        <strain evidence="1">LH1062</strain>
    </source>
</reference>
<gene>
    <name evidence="1" type="ORF">NMU03_00765</name>
</gene>
<evidence type="ECO:0000313" key="2">
    <source>
        <dbReference type="Proteomes" id="UP001060112"/>
    </source>
</evidence>
<protein>
    <submittedName>
        <fullName evidence="1">Uncharacterized protein</fullName>
    </submittedName>
</protein>
<name>A0ABY5I3N7_9FIRM</name>
<dbReference type="EMBL" id="CP101620">
    <property type="protein sequence ID" value="UTY39397.1"/>
    <property type="molecule type" value="Genomic_DNA"/>
</dbReference>
<keyword evidence="2" id="KW-1185">Reference proteome</keyword>
<organism evidence="1 2">
    <name type="scientific">Allocoprobacillus halotolerans</name>
    <dbReference type="NCBI Taxonomy" id="2944914"/>
    <lineage>
        <taxon>Bacteria</taxon>
        <taxon>Bacillati</taxon>
        <taxon>Bacillota</taxon>
        <taxon>Erysipelotrichia</taxon>
        <taxon>Erysipelotrichales</taxon>
        <taxon>Erysipelotrichaceae</taxon>
        <taxon>Allocoprobacillus</taxon>
    </lineage>
</organism>
<sequence length="84" mass="9726">MIQILTYSGNEENFNGKDIVLNKIHDARSLDDFDINVIDLKDEKIWRNNGNSFSYVNIMNDFISISDMIGLSKKASIIVFFHRI</sequence>
<dbReference type="RefSeq" id="WP_290140466.1">
    <property type="nucleotide sequence ID" value="NZ_CP101620.1"/>
</dbReference>
<evidence type="ECO:0000313" key="1">
    <source>
        <dbReference type="EMBL" id="UTY39397.1"/>
    </source>
</evidence>
<proteinExistence type="predicted"/>